<sequence>MSYPLLHLPEHGQYPQQYGNHTISSGVYYSFSGPGGHSVHNQISTITNPHGAAITFSDCNNVSTTFVNGRLVVNDSTSGAGDSQNTRPSRGQRVRDDPSIDPPVVDVVPTPSPPPAQHDIEQPEGQLDPVPTPIQAVVPTESGDKPIEPDTELDDLSGDLAESCNIQDHEEPSDGSPHHEREQSSEAKSSSVQTDPELEDDGWVLE</sequence>
<organism evidence="2 3">
    <name type="scientific">Hebeloma cylindrosporum</name>
    <dbReference type="NCBI Taxonomy" id="76867"/>
    <lineage>
        <taxon>Eukaryota</taxon>
        <taxon>Fungi</taxon>
        <taxon>Dikarya</taxon>
        <taxon>Basidiomycota</taxon>
        <taxon>Agaricomycotina</taxon>
        <taxon>Agaricomycetes</taxon>
        <taxon>Agaricomycetidae</taxon>
        <taxon>Agaricales</taxon>
        <taxon>Agaricineae</taxon>
        <taxon>Hymenogastraceae</taxon>
        <taxon>Hebeloma</taxon>
    </lineage>
</organism>
<accession>A0A0C3CA65</accession>
<gene>
    <name evidence="2" type="ORF">M413DRAFT_430438</name>
</gene>
<evidence type="ECO:0000313" key="3">
    <source>
        <dbReference type="Proteomes" id="UP000053424"/>
    </source>
</evidence>
<dbReference type="HOGENOM" id="CLU_1332069_0_0_1"/>
<feature type="compositionally biased region" description="Polar residues" evidence="1">
    <location>
        <begin position="74"/>
        <end position="89"/>
    </location>
</feature>
<reference evidence="3" key="2">
    <citation type="submission" date="2015-01" db="EMBL/GenBank/DDBJ databases">
        <title>Evolutionary Origins and Diversification of the Mycorrhizal Mutualists.</title>
        <authorList>
            <consortium name="DOE Joint Genome Institute"/>
            <consortium name="Mycorrhizal Genomics Consortium"/>
            <person name="Kohler A."/>
            <person name="Kuo A."/>
            <person name="Nagy L.G."/>
            <person name="Floudas D."/>
            <person name="Copeland A."/>
            <person name="Barry K.W."/>
            <person name="Cichocki N."/>
            <person name="Veneault-Fourrey C."/>
            <person name="LaButti K."/>
            <person name="Lindquist E.A."/>
            <person name="Lipzen A."/>
            <person name="Lundell T."/>
            <person name="Morin E."/>
            <person name="Murat C."/>
            <person name="Riley R."/>
            <person name="Ohm R."/>
            <person name="Sun H."/>
            <person name="Tunlid A."/>
            <person name="Henrissat B."/>
            <person name="Grigoriev I.V."/>
            <person name="Hibbett D.S."/>
            <person name="Martin F."/>
        </authorList>
    </citation>
    <scope>NUCLEOTIDE SEQUENCE [LARGE SCALE GENOMIC DNA]</scope>
    <source>
        <strain evidence="3">h7</strain>
    </source>
</reference>
<dbReference type="Proteomes" id="UP000053424">
    <property type="component" value="Unassembled WGS sequence"/>
</dbReference>
<evidence type="ECO:0000313" key="2">
    <source>
        <dbReference type="EMBL" id="KIM45705.1"/>
    </source>
</evidence>
<name>A0A0C3CA65_HEBCY</name>
<protein>
    <submittedName>
        <fullName evidence="2">Uncharacterized protein</fullName>
    </submittedName>
</protein>
<keyword evidence="3" id="KW-1185">Reference proteome</keyword>
<evidence type="ECO:0000256" key="1">
    <source>
        <dbReference type="SAM" id="MobiDB-lite"/>
    </source>
</evidence>
<feature type="region of interest" description="Disordered" evidence="1">
    <location>
        <begin position="73"/>
        <end position="206"/>
    </location>
</feature>
<proteinExistence type="predicted"/>
<feature type="compositionally biased region" description="Basic and acidic residues" evidence="1">
    <location>
        <begin position="167"/>
        <end position="185"/>
    </location>
</feature>
<reference evidence="2 3" key="1">
    <citation type="submission" date="2014-04" db="EMBL/GenBank/DDBJ databases">
        <authorList>
            <consortium name="DOE Joint Genome Institute"/>
            <person name="Kuo A."/>
            <person name="Gay G."/>
            <person name="Dore J."/>
            <person name="Kohler A."/>
            <person name="Nagy L.G."/>
            <person name="Floudas D."/>
            <person name="Copeland A."/>
            <person name="Barry K.W."/>
            <person name="Cichocki N."/>
            <person name="Veneault-Fourrey C."/>
            <person name="LaButti K."/>
            <person name="Lindquist E.A."/>
            <person name="Lipzen A."/>
            <person name="Lundell T."/>
            <person name="Morin E."/>
            <person name="Murat C."/>
            <person name="Sun H."/>
            <person name="Tunlid A."/>
            <person name="Henrissat B."/>
            <person name="Grigoriev I.V."/>
            <person name="Hibbett D.S."/>
            <person name="Martin F."/>
            <person name="Nordberg H.P."/>
            <person name="Cantor M.N."/>
            <person name="Hua S.X."/>
        </authorList>
    </citation>
    <scope>NUCLEOTIDE SEQUENCE [LARGE SCALE GENOMIC DNA]</scope>
    <source>
        <strain evidence="3">h7</strain>
    </source>
</reference>
<dbReference type="AlphaFoldDB" id="A0A0C3CA65"/>
<feature type="compositionally biased region" description="Acidic residues" evidence="1">
    <location>
        <begin position="196"/>
        <end position="206"/>
    </location>
</feature>
<dbReference type="EMBL" id="KN831772">
    <property type="protein sequence ID" value="KIM45705.1"/>
    <property type="molecule type" value="Genomic_DNA"/>
</dbReference>